<accession>A0A0E9Q8K7</accession>
<name>A0A0E9Q8K7_ANGAN</name>
<dbReference type="AlphaFoldDB" id="A0A0E9Q8K7"/>
<evidence type="ECO:0000313" key="2">
    <source>
        <dbReference type="EMBL" id="JAH13079.1"/>
    </source>
</evidence>
<protein>
    <submittedName>
        <fullName evidence="2">Uncharacterized protein</fullName>
    </submittedName>
</protein>
<sequence length="36" mass="4650">MNCVFICIWRIMQLFSVEYMSLFRVFTFFFFLFFFK</sequence>
<reference evidence="2" key="2">
    <citation type="journal article" date="2015" name="Fish Shellfish Immunol.">
        <title>Early steps in the European eel (Anguilla anguilla)-Vibrio vulnificus interaction in the gills: Role of the RtxA13 toxin.</title>
        <authorList>
            <person name="Callol A."/>
            <person name="Pajuelo D."/>
            <person name="Ebbesson L."/>
            <person name="Teles M."/>
            <person name="MacKenzie S."/>
            <person name="Amaro C."/>
        </authorList>
    </citation>
    <scope>NUCLEOTIDE SEQUENCE</scope>
</reference>
<keyword evidence="1" id="KW-0812">Transmembrane</keyword>
<evidence type="ECO:0000256" key="1">
    <source>
        <dbReference type="SAM" id="Phobius"/>
    </source>
</evidence>
<keyword evidence="1" id="KW-1133">Transmembrane helix</keyword>
<organism evidence="2">
    <name type="scientific">Anguilla anguilla</name>
    <name type="common">European freshwater eel</name>
    <name type="synonym">Muraena anguilla</name>
    <dbReference type="NCBI Taxonomy" id="7936"/>
    <lineage>
        <taxon>Eukaryota</taxon>
        <taxon>Metazoa</taxon>
        <taxon>Chordata</taxon>
        <taxon>Craniata</taxon>
        <taxon>Vertebrata</taxon>
        <taxon>Euteleostomi</taxon>
        <taxon>Actinopterygii</taxon>
        <taxon>Neopterygii</taxon>
        <taxon>Teleostei</taxon>
        <taxon>Anguilliformes</taxon>
        <taxon>Anguillidae</taxon>
        <taxon>Anguilla</taxon>
    </lineage>
</organism>
<keyword evidence="1" id="KW-0472">Membrane</keyword>
<dbReference type="EMBL" id="GBXM01095498">
    <property type="protein sequence ID" value="JAH13079.1"/>
    <property type="molecule type" value="Transcribed_RNA"/>
</dbReference>
<reference evidence="2" key="1">
    <citation type="submission" date="2014-11" db="EMBL/GenBank/DDBJ databases">
        <authorList>
            <person name="Amaro Gonzalez C."/>
        </authorList>
    </citation>
    <scope>NUCLEOTIDE SEQUENCE</scope>
</reference>
<feature type="transmembrane region" description="Helical" evidence="1">
    <location>
        <begin position="19"/>
        <end position="35"/>
    </location>
</feature>
<proteinExistence type="predicted"/>